<evidence type="ECO:0000313" key="6">
    <source>
        <dbReference type="Proteomes" id="UP001609186"/>
    </source>
</evidence>
<dbReference type="InterPro" id="IPR002104">
    <property type="entry name" value="Integrase_catalytic"/>
</dbReference>
<keyword evidence="3" id="KW-0233">DNA recombination</keyword>
<dbReference type="InterPro" id="IPR011010">
    <property type="entry name" value="DNA_brk_join_enz"/>
</dbReference>
<dbReference type="Gene3D" id="1.10.150.130">
    <property type="match status" value="1"/>
</dbReference>
<evidence type="ECO:0000256" key="1">
    <source>
        <dbReference type="ARBA" id="ARBA00022908"/>
    </source>
</evidence>
<dbReference type="InterPro" id="IPR010998">
    <property type="entry name" value="Integrase_recombinase_N"/>
</dbReference>
<dbReference type="PANTHER" id="PTHR30349:SF94">
    <property type="entry name" value="INTEGRASE_RECOMBINASE HI_1414-RELATED"/>
    <property type="match status" value="1"/>
</dbReference>
<dbReference type="InterPro" id="IPR050090">
    <property type="entry name" value="Tyrosine_recombinase_XerCD"/>
</dbReference>
<accession>A0ABW7L8D6</accession>
<keyword evidence="1" id="KW-0229">DNA integration</keyword>
<reference evidence="5 6" key="1">
    <citation type="submission" date="2024-10" db="EMBL/GenBank/DDBJ databases">
        <title>Burkholderia semiarida in Mexico.</title>
        <authorList>
            <person name="Estrada P."/>
        </authorList>
    </citation>
    <scope>NUCLEOTIDE SEQUENCE [LARGE SCALE GENOMIC DNA]</scope>
    <source>
        <strain evidence="5 6">CLM7-1</strain>
    </source>
</reference>
<dbReference type="CDD" id="cd00796">
    <property type="entry name" value="INT_Rci_Hp1_C"/>
    <property type="match status" value="1"/>
</dbReference>
<keyword evidence="6" id="KW-1185">Reference proteome</keyword>
<evidence type="ECO:0000259" key="4">
    <source>
        <dbReference type="PROSITE" id="PS51898"/>
    </source>
</evidence>
<evidence type="ECO:0000256" key="3">
    <source>
        <dbReference type="ARBA" id="ARBA00023172"/>
    </source>
</evidence>
<feature type="domain" description="Tyr recombinase" evidence="4">
    <location>
        <begin position="160"/>
        <end position="329"/>
    </location>
</feature>
<evidence type="ECO:0000313" key="5">
    <source>
        <dbReference type="EMBL" id="MFH5254215.1"/>
    </source>
</evidence>
<dbReference type="InterPro" id="IPR013762">
    <property type="entry name" value="Integrase-like_cat_sf"/>
</dbReference>
<dbReference type="RefSeq" id="WP_395130372.1">
    <property type="nucleotide sequence ID" value="NZ_JBIMPM010000032.1"/>
</dbReference>
<gene>
    <name evidence="5" type="ORF">ACGTRS_23565</name>
</gene>
<dbReference type="PROSITE" id="PS51898">
    <property type="entry name" value="TYR_RECOMBINASE"/>
    <property type="match status" value="1"/>
</dbReference>
<protein>
    <submittedName>
        <fullName evidence="5">Integrase</fullName>
    </submittedName>
</protein>
<dbReference type="PANTHER" id="PTHR30349">
    <property type="entry name" value="PHAGE INTEGRASE-RELATED"/>
    <property type="match status" value="1"/>
</dbReference>
<dbReference type="Pfam" id="PF00589">
    <property type="entry name" value="Phage_integrase"/>
    <property type="match status" value="1"/>
</dbReference>
<name>A0ABW7L8D6_9BURK</name>
<organism evidence="5 6">
    <name type="scientific">Burkholderia semiarida</name>
    <dbReference type="NCBI Taxonomy" id="2843303"/>
    <lineage>
        <taxon>Bacteria</taxon>
        <taxon>Pseudomonadati</taxon>
        <taxon>Pseudomonadota</taxon>
        <taxon>Betaproteobacteria</taxon>
        <taxon>Burkholderiales</taxon>
        <taxon>Burkholderiaceae</taxon>
        <taxon>Burkholderia</taxon>
        <taxon>Burkholderia cepacia complex</taxon>
    </lineage>
</organism>
<sequence length="329" mass="37495">MASIVQRGYKWQAKIRTQGQPIRSKTFDTREAAEQWAAEQEAIKPAPKQPRKVHEKPPMLTVGDLFARYIKAPLPGRRNVEWERGICRRFIRNEKKLCAVPAAKLDKPHLVEWRDRRIGEVAPSTVIRELDAISAVYRLAIDEWAVGLTVNPTKGLRRPKLPPPRDVRLAIGDDEKLIASAIDYNREIAPAIVLAIETAMRQGEIAKLRWEHIDLDARTVLLPMTKNGTPRKVPLSSRAIEALTWCPPPHRGRVFKLTQSAMKYAFSRVREECGLGTIHFHDLRHEATSRLFEKGLNVLEVATITGHKNLKHLQRYTHLRAEDLAKKLG</sequence>
<dbReference type="EMBL" id="JBIMPM010000032">
    <property type="protein sequence ID" value="MFH5254215.1"/>
    <property type="molecule type" value="Genomic_DNA"/>
</dbReference>
<dbReference type="SUPFAM" id="SSF56349">
    <property type="entry name" value="DNA breaking-rejoining enzymes"/>
    <property type="match status" value="1"/>
</dbReference>
<evidence type="ECO:0000256" key="2">
    <source>
        <dbReference type="ARBA" id="ARBA00023125"/>
    </source>
</evidence>
<comment type="caution">
    <text evidence="5">The sequence shown here is derived from an EMBL/GenBank/DDBJ whole genome shotgun (WGS) entry which is preliminary data.</text>
</comment>
<dbReference type="Proteomes" id="UP001609186">
    <property type="component" value="Unassembled WGS sequence"/>
</dbReference>
<dbReference type="Gene3D" id="1.10.443.10">
    <property type="entry name" value="Intergrase catalytic core"/>
    <property type="match status" value="1"/>
</dbReference>
<proteinExistence type="predicted"/>
<keyword evidence="2" id="KW-0238">DNA-binding</keyword>